<dbReference type="PANTHER" id="PTHR20883">
    <property type="entry name" value="PHYTANOYL-COA DIOXYGENASE DOMAIN CONTAINING 1"/>
    <property type="match status" value="1"/>
</dbReference>
<protein>
    <recommendedName>
        <fullName evidence="2">Phytanoyl-CoA dioxygenase</fullName>
    </recommendedName>
</protein>
<proteinExistence type="predicted"/>
<dbReference type="EMBL" id="UINC01018349">
    <property type="protein sequence ID" value="SVA76997.1"/>
    <property type="molecule type" value="Genomic_DNA"/>
</dbReference>
<reference evidence="1" key="1">
    <citation type="submission" date="2018-05" db="EMBL/GenBank/DDBJ databases">
        <authorList>
            <person name="Lanie J.A."/>
            <person name="Ng W.-L."/>
            <person name="Kazmierczak K.M."/>
            <person name="Andrzejewski T.M."/>
            <person name="Davidsen T.M."/>
            <person name="Wayne K.J."/>
            <person name="Tettelin H."/>
            <person name="Glass J.I."/>
            <person name="Rusch D."/>
            <person name="Podicherti R."/>
            <person name="Tsui H.-C.T."/>
            <person name="Winkler M.E."/>
        </authorList>
    </citation>
    <scope>NUCLEOTIDE SEQUENCE</scope>
</reference>
<dbReference type="InterPro" id="IPR008775">
    <property type="entry name" value="Phytyl_CoA_dOase-like"/>
</dbReference>
<dbReference type="SUPFAM" id="SSF51197">
    <property type="entry name" value="Clavaminate synthase-like"/>
    <property type="match status" value="1"/>
</dbReference>
<evidence type="ECO:0000313" key="1">
    <source>
        <dbReference type="EMBL" id="SVA76997.1"/>
    </source>
</evidence>
<sequence length="271" mass="29761">MTRHHAELEGNGYTILERVIDDDLVEGLLADVRRLETSLERTPADNRFEGNRTTRTYNLLAHGEIWQQVPVQPQVLELVEGVLGPQCLVSSLASISLAPGETAQVIHADDQIQPIAKPHVPTVCNAMWALTDFTEANGATRVVPGSHRWQNPDYSADPTTIETACAEMPRGSVLIWQGSTWHGGGANTTADEVRIGVSMNYCAGFIRQQENQHLGIPPEVMAGFTPELRALCGLDTYRGLTGNIEKQSPAHLLYGDTPDMPLWDYDPLADQ</sequence>
<name>A0A381YKL2_9ZZZZ</name>
<evidence type="ECO:0008006" key="2">
    <source>
        <dbReference type="Google" id="ProtNLM"/>
    </source>
</evidence>
<dbReference type="Pfam" id="PF05721">
    <property type="entry name" value="PhyH"/>
    <property type="match status" value="1"/>
</dbReference>
<dbReference type="GO" id="GO:0016491">
    <property type="term" value="F:oxidoreductase activity"/>
    <property type="evidence" value="ECO:0007669"/>
    <property type="project" value="UniProtKB-ARBA"/>
</dbReference>
<organism evidence="1">
    <name type="scientific">marine metagenome</name>
    <dbReference type="NCBI Taxonomy" id="408172"/>
    <lineage>
        <taxon>unclassified sequences</taxon>
        <taxon>metagenomes</taxon>
        <taxon>ecological metagenomes</taxon>
    </lineage>
</organism>
<accession>A0A381YKL2</accession>
<dbReference type="GO" id="GO:0046872">
    <property type="term" value="F:metal ion binding"/>
    <property type="evidence" value="ECO:0007669"/>
    <property type="project" value="UniProtKB-ARBA"/>
</dbReference>
<gene>
    <name evidence="1" type="ORF">METZ01_LOCUS129851</name>
</gene>
<dbReference type="Gene3D" id="2.60.120.620">
    <property type="entry name" value="q2cbj1_9rhob like domain"/>
    <property type="match status" value="1"/>
</dbReference>
<dbReference type="AlphaFoldDB" id="A0A381YKL2"/>
<dbReference type="PANTHER" id="PTHR20883:SF48">
    <property type="entry name" value="ECTOINE DIOXYGENASE"/>
    <property type="match status" value="1"/>
</dbReference>